<dbReference type="WBParaSite" id="BPAG_0001208501-mRNA-1">
    <property type="protein sequence ID" value="BPAG_0001208501-mRNA-1"/>
    <property type="gene ID" value="BPAG_0001208501"/>
</dbReference>
<dbReference type="Gene3D" id="3.90.1010.10">
    <property type="match status" value="1"/>
</dbReference>
<organism evidence="4">
    <name type="scientific">Brugia pahangi</name>
    <name type="common">Filarial nematode worm</name>
    <dbReference type="NCBI Taxonomy" id="6280"/>
    <lineage>
        <taxon>Eukaryota</taxon>
        <taxon>Metazoa</taxon>
        <taxon>Ecdysozoa</taxon>
        <taxon>Nematoda</taxon>
        <taxon>Chromadorea</taxon>
        <taxon>Rhabditida</taxon>
        <taxon>Spirurina</taxon>
        <taxon>Spiruromorpha</taxon>
        <taxon>Filarioidea</taxon>
        <taxon>Onchocercidae</taxon>
        <taxon>Brugia</taxon>
    </lineage>
</organism>
<keyword evidence="3" id="KW-1185">Reference proteome</keyword>
<sequence>MFSRSLLAALDVSYVTSMTDYPIFLYSYVNLTSYNENNYENPRNAGSLNRNDPSVGTGLIGALLYGDVMKLQIKIDDKDVIENAKFKTFSCGSAIASSFLLTEMIKGKTIEDVTEITNTQITEELCLPTEGTLVSAC</sequence>
<reference evidence="4" key="1">
    <citation type="submission" date="2016-04" db="UniProtKB">
        <authorList>
            <consortium name="WormBaseParasite"/>
        </authorList>
    </citation>
    <scope>IDENTIFICATION</scope>
</reference>
<name>A0A0N4TTL5_BRUPA</name>
<reference evidence="2 3" key="2">
    <citation type="submission" date="2018-11" db="EMBL/GenBank/DDBJ databases">
        <authorList>
            <consortium name="Pathogen Informatics"/>
        </authorList>
    </citation>
    <scope>NUCLEOTIDE SEQUENCE [LARGE SCALE GENOMIC DNA]</scope>
</reference>
<dbReference type="SUPFAM" id="SSF82649">
    <property type="entry name" value="SufE/NifU"/>
    <property type="match status" value="1"/>
</dbReference>
<dbReference type="CDD" id="cd06664">
    <property type="entry name" value="IscU_like"/>
    <property type="match status" value="1"/>
</dbReference>
<dbReference type="Pfam" id="PF01592">
    <property type="entry name" value="NifU_N"/>
    <property type="match status" value="1"/>
</dbReference>
<dbReference type="GO" id="GO:0051536">
    <property type="term" value="F:iron-sulfur cluster binding"/>
    <property type="evidence" value="ECO:0007669"/>
    <property type="project" value="InterPro"/>
</dbReference>
<dbReference type="GO" id="GO:0016226">
    <property type="term" value="P:iron-sulfur cluster assembly"/>
    <property type="evidence" value="ECO:0007669"/>
    <property type="project" value="InterPro"/>
</dbReference>
<accession>A0A0N4TTL5</accession>
<evidence type="ECO:0000313" key="2">
    <source>
        <dbReference type="EMBL" id="VDN93233.1"/>
    </source>
</evidence>
<evidence type="ECO:0000313" key="4">
    <source>
        <dbReference type="WBParaSite" id="BPAG_0001208501-mRNA-1"/>
    </source>
</evidence>
<gene>
    <name evidence="2" type="ORF">BPAG_LOCUS12047</name>
</gene>
<evidence type="ECO:0000313" key="3">
    <source>
        <dbReference type="Proteomes" id="UP000278627"/>
    </source>
</evidence>
<feature type="domain" description="NIF system FeS cluster assembly NifU N-terminal" evidence="1">
    <location>
        <begin position="38"/>
        <end position="130"/>
    </location>
</feature>
<proteinExistence type="predicted"/>
<dbReference type="EMBL" id="UZAD01013266">
    <property type="protein sequence ID" value="VDN93233.1"/>
    <property type="molecule type" value="Genomic_DNA"/>
</dbReference>
<dbReference type="PANTHER" id="PTHR10093">
    <property type="entry name" value="IRON-SULFUR CLUSTER ASSEMBLY ENZYME NIFU HOMOLOG"/>
    <property type="match status" value="1"/>
</dbReference>
<dbReference type="Proteomes" id="UP000278627">
    <property type="component" value="Unassembled WGS sequence"/>
</dbReference>
<dbReference type="AlphaFoldDB" id="A0A0N4TTL5"/>
<evidence type="ECO:0000259" key="1">
    <source>
        <dbReference type="Pfam" id="PF01592"/>
    </source>
</evidence>
<dbReference type="GO" id="GO:0005506">
    <property type="term" value="F:iron ion binding"/>
    <property type="evidence" value="ECO:0007669"/>
    <property type="project" value="InterPro"/>
</dbReference>
<dbReference type="STRING" id="6280.A0A0N4TTL5"/>
<dbReference type="InterPro" id="IPR002871">
    <property type="entry name" value="NIF_FeS_clus_asmbl_NifU_N"/>
</dbReference>
<protein>
    <submittedName>
        <fullName evidence="4">NifU_N domain-containing protein</fullName>
    </submittedName>
</protein>